<dbReference type="Proteomes" id="UP000298787">
    <property type="component" value="Chromosome 12"/>
</dbReference>
<proteinExistence type="predicted"/>
<feature type="compositionally biased region" description="Polar residues" evidence="1">
    <location>
        <begin position="21"/>
        <end position="37"/>
    </location>
</feature>
<sequence length="324" mass="36074">MCQEAGLVFCQDRRGSLAAPQETTNSCKAGHPSTPSVAGQDGEENPAALAESCFRELLGRAAYGNMNNAVRPVLVHLDNHHLWDPNEFAVSCFRIIMYSIQAQHSHHVIQQVLNHLDTNNKNTPRVRAGIVQVLLETVAIAAKGSVGMIQESKPSGVFTFESGTTTPPNLWLDEDRLTRRKSFVDTTSIQDIMSNSLPDKVSGRVRNGEHSNLQTTCQENVWSQLAEEITFETLKKAIDTTGLEEQEREKRRQVMEKFQKAPFEEIAAHCESKANMLHDRLAQIFELTIRPPPSPSGVVSISAGHTQHQSVPVYEMKFPDLCVY</sequence>
<name>A0A4U5UVT1_COLLU</name>
<dbReference type="EMBL" id="CM014089">
    <property type="protein sequence ID" value="TKS79303.1"/>
    <property type="molecule type" value="Genomic_DNA"/>
</dbReference>
<dbReference type="InterPro" id="IPR051851">
    <property type="entry name" value="EFR3_Homologs"/>
</dbReference>
<dbReference type="STRING" id="240159.A0A4U5UVT1"/>
<keyword evidence="3" id="KW-1185">Reference proteome</keyword>
<dbReference type="AlphaFoldDB" id="A0A4U5UVT1"/>
<accession>A0A4U5UVT1</accession>
<dbReference type="PANTHER" id="PTHR12444">
    <property type="entry name" value="PROTEIN EFR3 HOMOLOG CMP44E"/>
    <property type="match status" value="1"/>
</dbReference>
<dbReference type="GO" id="GO:0005886">
    <property type="term" value="C:plasma membrane"/>
    <property type="evidence" value="ECO:0007669"/>
    <property type="project" value="TreeGrafter"/>
</dbReference>
<evidence type="ECO:0000256" key="1">
    <source>
        <dbReference type="SAM" id="MobiDB-lite"/>
    </source>
</evidence>
<gene>
    <name evidence="2" type="ORF">D9C73_014467</name>
</gene>
<evidence type="ECO:0000313" key="2">
    <source>
        <dbReference type="EMBL" id="TKS79303.1"/>
    </source>
</evidence>
<organism evidence="2 3">
    <name type="scientific">Collichthys lucidus</name>
    <name type="common">Big head croaker</name>
    <name type="synonym">Sciaena lucida</name>
    <dbReference type="NCBI Taxonomy" id="240159"/>
    <lineage>
        <taxon>Eukaryota</taxon>
        <taxon>Metazoa</taxon>
        <taxon>Chordata</taxon>
        <taxon>Craniata</taxon>
        <taxon>Vertebrata</taxon>
        <taxon>Euteleostomi</taxon>
        <taxon>Actinopterygii</taxon>
        <taxon>Neopterygii</taxon>
        <taxon>Teleostei</taxon>
        <taxon>Neoteleostei</taxon>
        <taxon>Acanthomorphata</taxon>
        <taxon>Eupercaria</taxon>
        <taxon>Sciaenidae</taxon>
        <taxon>Collichthys</taxon>
    </lineage>
</organism>
<protein>
    <submittedName>
        <fullName evidence="2">Protein EFR3-like protein A</fullName>
    </submittedName>
</protein>
<evidence type="ECO:0000313" key="3">
    <source>
        <dbReference type="Proteomes" id="UP000298787"/>
    </source>
</evidence>
<feature type="region of interest" description="Disordered" evidence="1">
    <location>
        <begin position="21"/>
        <end position="43"/>
    </location>
</feature>
<dbReference type="PANTHER" id="PTHR12444:SF1">
    <property type="entry name" value="PROTEIN EFR3 HOMOLOG A"/>
    <property type="match status" value="1"/>
</dbReference>
<dbReference type="GO" id="GO:0072659">
    <property type="term" value="P:protein localization to plasma membrane"/>
    <property type="evidence" value="ECO:0007669"/>
    <property type="project" value="TreeGrafter"/>
</dbReference>
<reference evidence="2 3" key="1">
    <citation type="submission" date="2019-01" db="EMBL/GenBank/DDBJ databases">
        <title>Genome Assembly of Collichthys lucidus.</title>
        <authorList>
            <person name="Cai M."/>
            <person name="Xiao S."/>
        </authorList>
    </citation>
    <scope>NUCLEOTIDE SEQUENCE [LARGE SCALE GENOMIC DNA]</scope>
    <source>
        <strain evidence="2">JT15FE1705JMU</strain>
        <tissue evidence="2">Muscle</tissue>
    </source>
</reference>